<dbReference type="GO" id="GO:0006508">
    <property type="term" value="P:proteolysis"/>
    <property type="evidence" value="ECO:0007669"/>
    <property type="project" value="InterPro"/>
</dbReference>
<comment type="caution">
    <text evidence="1">The sequence shown here is derived from an EMBL/GenBank/DDBJ whole genome shotgun (WGS) entry which is preliminary data.</text>
</comment>
<keyword evidence="2" id="KW-1185">Reference proteome</keyword>
<dbReference type="AlphaFoldDB" id="A0A9W6J3Z0"/>
<dbReference type="RefSeq" id="WP_271169576.1">
    <property type="nucleotide sequence ID" value="NZ_BSFI01000021.1"/>
</dbReference>
<reference evidence="1" key="1">
    <citation type="journal article" date="2014" name="Int. J. Syst. Evol. Microbiol.">
        <title>Complete genome sequence of Corynebacterium casei LMG S-19264T (=DSM 44701T), isolated from a smear-ripened cheese.</title>
        <authorList>
            <consortium name="US DOE Joint Genome Institute (JGI-PGF)"/>
            <person name="Walter F."/>
            <person name="Albersmeier A."/>
            <person name="Kalinowski J."/>
            <person name="Ruckert C."/>
        </authorList>
    </citation>
    <scope>NUCLEOTIDE SEQUENCE</scope>
    <source>
        <strain evidence="1">VKM B-2347</strain>
    </source>
</reference>
<accession>A0A9W6J3Z0</accession>
<dbReference type="SUPFAM" id="SSF52743">
    <property type="entry name" value="Subtilisin-like"/>
    <property type="match status" value="1"/>
</dbReference>
<reference evidence="1" key="2">
    <citation type="submission" date="2023-01" db="EMBL/GenBank/DDBJ databases">
        <authorList>
            <person name="Sun Q."/>
            <person name="Evtushenko L."/>
        </authorList>
    </citation>
    <scope>NUCLEOTIDE SEQUENCE</scope>
    <source>
        <strain evidence="1">VKM B-2347</strain>
    </source>
</reference>
<name>A0A9W6J3Z0_9HYPH</name>
<dbReference type="Gene3D" id="3.40.50.200">
    <property type="entry name" value="Peptidase S8/S53 domain"/>
    <property type="match status" value="1"/>
</dbReference>
<proteinExistence type="predicted"/>
<evidence type="ECO:0000313" key="2">
    <source>
        <dbReference type="Proteomes" id="UP001143372"/>
    </source>
</evidence>
<sequence length="424" mass="44143">MGKATKSLAIGAAFVAAASIALFGGRAGLAAYGRLGGAEAQFADASAEAAARAACGSAAPFVVLDTFTFLKPANIDDDLPAPDGEAPGPISHGDVVAAIVAASHSDPVAYQIDPVFNVRTLGRDFARLARDIENGRIAKPAAVVSSIVLPVSLDDINARIPLERGFSPGDVNPRRRELLEVVTGGRNPANPYTEIDRQLGRLRALGVPVFVAAGNTAPDSLLNVLALSDGVYAVGSLDQYGRRAGYTSMPEMVSVWASGYVVLTQAPDGLSVSAGRSVELKGAALPEQQAVLRTYAGKRAKDVARDLPEEVSYLPASVPTYMRMSYLGAGLQPGIYRTADLMAAYGYAKDSGSFARAVAEGPYMHFPTDTIFTADADGVLRFDPMGDDTPGQLKTEDATSFAAPNLCATDPSPFGGQRMAASRG</sequence>
<dbReference type="Proteomes" id="UP001143372">
    <property type="component" value="Unassembled WGS sequence"/>
</dbReference>
<dbReference type="GO" id="GO:0004252">
    <property type="term" value="F:serine-type endopeptidase activity"/>
    <property type="evidence" value="ECO:0007669"/>
    <property type="project" value="InterPro"/>
</dbReference>
<gene>
    <name evidence="1" type="ORF">GCM10008179_29890</name>
</gene>
<organism evidence="1 2">
    <name type="scientific">Hansschlegelia plantiphila</name>
    <dbReference type="NCBI Taxonomy" id="374655"/>
    <lineage>
        <taxon>Bacteria</taxon>
        <taxon>Pseudomonadati</taxon>
        <taxon>Pseudomonadota</taxon>
        <taxon>Alphaproteobacteria</taxon>
        <taxon>Hyphomicrobiales</taxon>
        <taxon>Methylopilaceae</taxon>
        <taxon>Hansschlegelia</taxon>
    </lineage>
</organism>
<dbReference type="InterPro" id="IPR036852">
    <property type="entry name" value="Peptidase_S8/S53_dom_sf"/>
</dbReference>
<dbReference type="EMBL" id="BSFI01000021">
    <property type="protein sequence ID" value="GLK69351.1"/>
    <property type="molecule type" value="Genomic_DNA"/>
</dbReference>
<evidence type="ECO:0000313" key="1">
    <source>
        <dbReference type="EMBL" id="GLK69351.1"/>
    </source>
</evidence>
<protein>
    <submittedName>
        <fullName evidence="1">Uncharacterized protein</fullName>
    </submittedName>
</protein>